<dbReference type="PROSITE" id="PS00012">
    <property type="entry name" value="PHOSPHOPANTETHEINE"/>
    <property type="match status" value="1"/>
</dbReference>
<feature type="transmembrane region" description="Helical" evidence="8">
    <location>
        <begin position="1129"/>
        <end position="1150"/>
    </location>
</feature>
<dbReference type="GO" id="GO:0006631">
    <property type="term" value="P:fatty acid metabolic process"/>
    <property type="evidence" value="ECO:0007669"/>
    <property type="project" value="UniProtKB-KW"/>
</dbReference>
<dbReference type="SUPFAM" id="SSF51161">
    <property type="entry name" value="Trimeric LpxA-like enzymes"/>
    <property type="match status" value="1"/>
</dbReference>
<dbReference type="InterPro" id="IPR036188">
    <property type="entry name" value="FAD/NAD-bd_sf"/>
</dbReference>
<keyword evidence="8" id="KW-0812">Transmembrane</keyword>
<evidence type="ECO:0000256" key="7">
    <source>
        <dbReference type="ARBA" id="ARBA00023098"/>
    </source>
</evidence>
<keyword evidence="2" id="KW-0596">Phosphopantetheine</keyword>
<name>A0AAW2IZK2_9LAMI</name>
<dbReference type="Pfam" id="PF23024">
    <property type="entry name" value="AMP-dom_DIP2-like"/>
    <property type="match status" value="1"/>
</dbReference>
<evidence type="ECO:0000256" key="6">
    <source>
        <dbReference type="ARBA" id="ARBA00023051"/>
    </source>
</evidence>
<dbReference type="EMBL" id="JACGWM010001848">
    <property type="protein sequence ID" value="KAL0286908.1"/>
    <property type="molecule type" value="Genomic_DNA"/>
</dbReference>
<dbReference type="GO" id="GO:0009698">
    <property type="term" value="P:phenylpropanoid metabolic process"/>
    <property type="evidence" value="ECO:0007669"/>
    <property type="project" value="UniProtKB-KW"/>
</dbReference>
<keyword evidence="8" id="KW-1133">Transmembrane helix</keyword>
<dbReference type="InterPro" id="IPR045851">
    <property type="entry name" value="AMP-bd_C_sf"/>
</dbReference>
<dbReference type="InterPro" id="IPR011004">
    <property type="entry name" value="Trimer_LpxA-like_sf"/>
</dbReference>
<dbReference type="PANTHER" id="PTHR22754">
    <property type="entry name" value="DISCO-INTERACTING PROTEIN 2 DIP2 -RELATED"/>
    <property type="match status" value="1"/>
</dbReference>
<dbReference type="PANTHER" id="PTHR22754:SF32">
    <property type="entry name" value="DISCO-INTERACTING PROTEIN 2"/>
    <property type="match status" value="1"/>
</dbReference>
<feature type="transmembrane region" description="Helical" evidence="8">
    <location>
        <begin position="1409"/>
        <end position="1429"/>
    </location>
</feature>
<dbReference type="InterPro" id="IPR002937">
    <property type="entry name" value="Amino_oxidase"/>
</dbReference>
<dbReference type="PROSITE" id="PS50075">
    <property type="entry name" value="CARRIER"/>
    <property type="match status" value="1"/>
</dbReference>
<evidence type="ECO:0000256" key="5">
    <source>
        <dbReference type="ARBA" id="ARBA00022832"/>
    </source>
</evidence>
<evidence type="ECO:0000313" key="10">
    <source>
        <dbReference type="EMBL" id="KAL0286908.1"/>
    </source>
</evidence>
<dbReference type="InterPro" id="IPR025110">
    <property type="entry name" value="AMP-bd_C"/>
</dbReference>
<reference evidence="10" key="2">
    <citation type="journal article" date="2024" name="Plant">
        <title>Genomic evolution and insights into agronomic trait innovations of Sesamum species.</title>
        <authorList>
            <person name="Miao H."/>
            <person name="Wang L."/>
            <person name="Qu L."/>
            <person name="Liu H."/>
            <person name="Sun Y."/>
            <person name="Le M."/>
            <person name="Wang Q."/>
            <person name="Wei S."/>
            <person name="Zheng Y."/>
            <person name="Lin W."/>
            <person name="Duan Y."/>
            <person name="Cao H."/>
            <person name="Xiong S."/>
            <person name="Wang X."/>
            <person name="Wei L."/>
            <person name="Li C."/>
            <person name="Ma Q."/>
            <person name="Ju M."/>
            <person name="Zhao R."/>
            <person name="Li G."/>
            <person name="Mu C."/>
            <person name="Tian Q."/>
            <person name="Mei H."/>
            <person name="Zhang T."/>
            <person name="Gao T."/>
            <person name="Zhang H."/>
        </authorList>
    </citation>
    <scope>NUCLEOTIDE SEQUENCE</scope>
    <source>
        <strain evidence="10">KEN8</strain>
    </source>
</reference>
<dbReference type="GO" id="GO:0020037">
    <property type="term" value="F:heme binding"/>
    <property type="evidence" value="ECO:0007669"/>
    <property type="project" value="InterPro"/>
</dbReference>
<dbReference type="Gene3D" id="3.50.50.60">
    <property type="entry name" value="FAD/NAD(P)-binding domain"/>
    <property type="match status" value="2"/>
</dbReference>
<sequence length="2135" mass="237044">MCESVEIQGRIYDLGGQVLAANSAPSVFHLAGEVGAETEEMDTHKFALIDSSCGALKEMNLVEDYVSVISLTLKLQDKAKASGRIGVHAVSEIAPELAPEYLKNEGFPSVPKSVIYGYTASGYGYVQDMPYAYIHEFTRTSMAGKIRRFKGGYMSLWKKLSEQLPIEVCCNTEVLSVRRDSSGVKVKLRTVNGEVESRNFDKIIISGAFPFNSGKTYRSPSMNAEGIVSDCIDTSELEKELFSKVQTIDYYTTVLKIKGLEHIPKGFYYFDEFMDDPATIGNPVAMQRFMAIQIFSCSGLMGTLLTYRELKLPSLPWLQLKEWEGQLNTYYAGGLMAFELTERNSSYALELVRKHFSSDNPEPSYTYVKRLMTVKPNCTGLVSKQLNESPGVQFPDLSSLDAYLRYWGTHTVTQSRTLYTWINEKGHVVAQRTYKELHSNASEICGKLLTCHNPTIKTGDRVLLVYVPGLDFIDAFFGCLRAGVVPVPAVPPDPSQRGGQALLHVSNIAKACNAVAILSTVSYHITVKAASARNMLALKGNSKHSPRWPDLPWLHTDSWVKKSKISISRSHTAESYEPSAHDLCFLQFTSGSTGDPKGVMITHGGLIHNVKMMRRKYKSTSKTVLVSWLPQYHDMGLIGGLFTSMVSGGSAILFSPLTFIRNPLLWLQTISTYRATHSAGPNFAFELLNRRLETNKGQNFDLSSMVFLMVAAEPIRATTMRKFLDLTQPFGLSQEVMAPGYGLAENCVYVCSAYGEGKEILVDWQDRVCCGYINQDDDADVHIKIVDPETGTEHENFGKEGELWISSPSAGVGYWDREDLSQKTFRNELNDHPGKKYIRTGDLGRIIDGKLFITGRIKDLIIVAGRNIYSSDVEKTVENSCQLIRPGCCAAIGVPKEILLSKGITISEVSDQVGLVVIAEVREVKSVLKEALRQIQTCVAEEHGVMVASIVLIKPKTISKTTSGKIKRFECIRKFADGTLDIVDQLGTGEKLLIQTKQKASEPQAMRTNPPAHSSITRRDIIKFLMELLSQMTGVSIANISTTESLVSYGVDSIGVVRAAQKLSDFLGVPVGAIDIFTATCIDDLANFSDNLLKKSRPQAAPGLPYSTKKNSKATAMVLEASSSHKLRIWLLQLVALAYICFLLTFPAYLSVSTFTYWTSTGHAVQRGTWFGYLIILVCAPLSWMLCIFSTCICIAFLGTPFLQPNYALDPEVSIWSVEFVKWWTLYKAQEISSRVLAVHLRGTVFINYWFRMLGAKIASSALLDTVDITDPYLVSIGEDAVLAEGALLQSHELKNGILSFYPIRIGRRSSVGPYALLQRGIVVEDGNEVLALTSGGEGKSEAMTNVDNMQKGKMAWQIINKNCENYASIRHLIGIYAIGCLGSLSAAMSYFIYLWIVQMPPTMQHFAFMSISGAFHWFPHTIVAYTVIFNTTPSSPISFAISIAMAYTTYGIILCCFTCLLKSYIARNEDMSRTPVKTWFLHRIVTACHIRFARFLSGTEAFCLYLRHLGAKIGEHCSIRAINPVSDPELISLADGVHLGDFSRIIPGYYNSSGYLSGKIEIQDNSVVGSQGLVLPGSVIEKDVILGALSVAPANRVLQRGGVFVGSPNPVMVKNTVQSFDDRIEEMDMKYRKVLGNLAANFAGSTLKVKSRYFHRIGAAGKGILRLYDHIPGLPDHTIFSPGTTYTIIIRHSNCLSSDDDARLDPRGAAIRILSNITAEKSPLLDLTLKTGNAFHARTIGDFATWLVCGAAAREEHVKHAPHAVQIQRWTRNVCQIQVEAFDKKFGEDNGKVEPMGILPPETGAIPRDESDKRPLLFLSDDFQRRVNSPDRVRYVLQLQMRPVPDDEIARETALDCTKPWDEAEFPHFDVGEITIDQVLTKEESNDLEFNPFLRCAEVDVIRASSCNQSASMDHGRSVVYAICQHLRNKRPLPEAWRTFLDQSDVKVDLSGCPMAATLEKNVSKEVTLARPWYVTLWLVSAQPFSADFSALFSDWSILAGLLCVLSKWILVGRKKEGKIEPIWSARIFMDTTWQAIRTLVGEYFMEMASGSFLFNVWMKLMGSEIAWDRGVYVDSMGAVLNPELVELEEYGSVGREALLFGHIYEGEGGKLSMERLLSEKVDSWEAELSPCLV</sequence>
<keyword evidence="6" id="KW-0587">Phenylpropanoid metabolism</keyword>
<evidence type="ECO:0000256" key="8">
    <source>
        <dbReference type="SAM" id="Phobius"/>
    </source>
</evidence>
<dbReference type="Gene3D" id="2.160.10.10">
    <property type="entry name" value="Hexapeptide repeat proteins"/>
    <property type="match status" value="1"/>
</dbReference>
<keyword evidence="4 10" id="KW-0436">Ligase</keyword>
<gene>
    <name evidence="10" type="ORF">Scaly_2553900</name>
</gene>
<keyword evidence="7" id="KW-0443">Lipid metabolism</keyword>
<keyword evidence="5" id="KW-0276">Fatty acid metabolism</keyword>
<comment type="pathway">
    <text evidence="1">Phytoalexin biosynthesis; 3,4',5-trihydroxystilbene biosynthesis; 3,4',5-trihydroxystilbene from trans-4-coumarate: step 1/2.</text>
</comment>
<dbReference type="InterPro" id="IPR036736">
    <property type="entry name" value="ACP-like_sf"/>
</dbReference>
<dbReference type="Gene3D" id="1.10.1200.10">
    <property type="entry name" value="ACP-like"/>
    <property type="match status" value="1"/>
</dbReference>
<dbReference type="SUPFAM" id="SSF47336">
    <property type="entry name" value="ACP-like"/>
    <property type="match status" value="1"/>
</dbReference>
<dbReference type="SUPFAM" id="SSF51905">
    <property type="entry name" value="FAD/NAD(P)-binding domain"/>
    <property type="match status" value="1"/>
</dbReference>
<dbReference type="InterPro" id="IPR020845">
    <property type="entry name" value="AMP-binding_CS"/>
</dbReference>
<feature type="transmembrane region" description="Helical" evidence="8">
    <location>
        <begin position="1170"/>
        <end position="1198"/>
    </location>
</feature>
<dbReference type="GO" id="GO:0016491">
    <property type="term" value="F:oxidoreductase activity"/>
    <property type="evidence" value="ECO:0007669"/>
    <property type="project" value="InterPro"/>
</dbReference>
<comment type="caution">
    <text evidence="10">The sequence shown here is derived from an EMBL/GenBank/DDBJ whole genome shotgun (WGS) entry which is preliminary data.</text>
</comment>
<keyword evidence="3" id="KW-0597">Phosphoprotein</keyword>
<dbReference type="InterPro" id="IPR009081">
    <property type="entry name" value="PP-bd_ACP"/>
</dbReference>
<dbReference type="Gene3D" id="3.30.300.30">
    <property type="match status" value="1"/>
</dbReference>
<feature type="transmembrane region" description="Helical" evidence="8">
    <location>
        <begin position="1376"/>
        <end position="1397"/>
    </location>
</feature>
<evidence type="ECO:0000256" key="2">
    <source>
        <dbReference type="ARBA" id="ARBA00022450"/>
    </source>
</evidence>
<accession>A0AAW2IZK2</accession>
<dbReference type="GO" id="GO:0016874">
    <property type="term" value="F:ligase activity"/>
    <property type="evidence" value="ECO:0007669"/>
    <property type="project" value="UniProtKB-KW"/>
</dbReference>
<dbReference type="PROSITE" id="PS00455">
    <property type="entry name" value="AMP_BINDING"/>
    <property type="match status" value="1"/>
</dbReference>
<evidence type="ECO:0000256" key="4">
    <source>
        <dbReference type="ARBA" id="ARBA00022598"/>
    </source>
</evidence>
<feature type="domain" description="Carrier" evidence="9">
    <location>
        <begin position="1016"/>
        <end position="1093"/>
    </location>
</feature>
<dbReference type="SUPFAM" id="SSF56634">
    <property type="entry name" value="Heme-dependent catalase-like"/>
    <property type="match status" value="1"/>
</dbReference>
<dbReference type="Pfam" id="PF01593">
    <property type="entry name" value="Amino_oxidase"/>
    <property type="match status" value="1"/>
</dbReference>
<dbReference type="InterPro" id="IPR040097">
    <property type="entry name" value="FAAL/FAAC"/>
</dbReference>
<evidence type="ECO:0000256" key="1">
    <source>
        <dbReference type="ARBA" id="ARBA00004930"/>
    </source>
</evidence>
<dbReference type="Pfam" id="PF00550">
    <property type="entry name" value="PP-binding"/>
    <property type="match status" value="1"/>
</dbReference>
<evidence type="ECO:0000259" key="9">
    <source>
        <dbReference type="PROSITE" id="PS50075"/>
    </source>
</evidence>
<proteinExistence type="predicted"/>
<dbReference type="CDD" id="cd05931">
    <property type="entry name" value="FAAL"/>
    <property type="match status" value="1"/>
</dbReference>
<organism evidence="10">
    <name type="scientific">Sesamum calycinum</name>
    <dbReference type="NCBI Taxonomy" id="2727403"/>
    <lineage>
        <taxon>Eukaryota</taxon>
        <taxon>Viridiplantae</taxon>
        <taxon>Streptophyta</taxon>
        <taxon>Embryophyta</taxon>
        <taxon>Tracheophyta</taxon>
        <taxon>Spermatophyta</taxon>
        <taxon>Magnoliopsida</taxon>
        <taxon>eudicotyledons</taxon>
        <taxon>Gunneridae</taxon>
        <taxon>Pentapetalae</taxon>
        <taxon>asterids</taxon>
        <taxon>lamiids</taxon>
        <taxon>Lamiales</taxon>
        <taxon>Pedaliaceae</taxon>
        <taxon>Sesamum</taxon>
    </lineage>
</organism>
<dbReference type="Gene3D" id="2.40.180.10">
    <property type="entry name" value="Catalase core domain"/>
    <property type="match status" value="2"/>
</dbReference>
<dbReference type="SUPFAM" id="SSF56801">
    <property type="entry name" value="Acetyl-CoA synthetase-like"/>
    <property type="match status" value="1"/>
</dbReference>
<dbReference type="Pfam" id="PF00501">
    <property type="entry name" value="AMP-binding"/>
    <property type="match status" value="1"/>
</dbReference>
<dbReference type="InterPro" id="IPR020835">
    <property type="entry name" value="Catalase_sf"/>
</dbReference>
<evidence type="ECO:0000256" key="3">
    <source>
        <dbReference type="ARBA" id="ARBA00022553"/>
    </source>
</evidence>
<dbReference type="InterPro" id="IPR006162">
    <property type="entry name" value="Ppantetheine_attach_site"/>
</dbReference>
<feature type="transmembrane region" description="Helical" evidence="8">
    <location>
        <begin position="1441"/>
        <end position="1466"/>
    </location>
</feature>
<dbReference type="GO" id="GO:0008610">
    <property type="term" value="P:lipid biosynthetic process"/>
    <property type="evidence" value="ECO:0007669"/>
    <property type="project" value="InterPro"/>
</dbReference>
<keyword evidence="8" id="KW-0472">Membrane</keyword>
<dbReference type="InterPro" id="IPR000873">
    <property type="entry name" value="AMP-dep_synth/lig_dom"/>
</dbReference>
<reference evidence="10" key="1">
    <citation type="submission" date="2020-06" db="EMBL/GenBank/DDBJ databases">
        <authorList>
            <person name="Li T."/>
            <person name="Hu X."/>
            <person name="Zhang T."/>
            <person name="Song X."/>
            <person name="Zhang H."/>
            <person name="Dai N."/>
            <person name="Sheng W."/>
            <person name="Hou X."/>
            <person name="Wei L."/>
        </authorList>
    </citation>
    <scope>NUCLEOTIDE SEQUENCE</scope>
    <source>
        <strain evidence="10">KEN8</strain>
        <tissue evidence="10">Leaf</tissue>
    </source>
</reference>
<dbReference type="InterPro" id="IPR042099">
    <property type="entry name" value="ANL_N_sf"/>
</dbReference>
<protein>
    <submittedName>
        <fullName evidence="10">Long-chain-fatty-acid--AMP ligase FadD28</fullName>
    </submittedName>
</protein>
<dbReference type="Gene3D" id="3.40.50.12780">
    <property type="entry name" value="N-terminal domain of ligase-like"/>
    <property type="match status" value="1"/>
</dbReference>